<name>A0A2T3A5H0_9PEZI</name>
<dbReference type="InParanoid" id="A0A2T3A5H0"/>
<protein>
    <submittedName>
        <fullName evidence="1">Uncharacterized protein</fullName>
    </submittedName>
</protein>
<reference evidence="1 2" key="1">
    <citation type="journal article" date="2018" name="Mycol. Prog.">
        <title>Coniella lustricola, a new species from submerged detritus.</title>
        <authorList>
            <person name="Raudabaugh D.B."/>
            <person name="Iturriaga T."/>
            <person name="Carver A."/>
            <person name="Mondo S."/>
            <person name="Pangilinan J."/>
            <person name="Lipzen A."/>
            <person name="He G."/>
            <person name="Amirebrahimi M."/>
            <person name="Grigoriev I.V."/>
            <person name="Miller A.N."/>
        </authorList>
    </citation>
    <scope>NUCLEOTIDE SEQUENCE [LARGE SCALE GENOMIC DNA]</scope>
    <source>
        <strain evidence="1 2">B22-T-1</strain>
    </source>
</reference>
<accession>A0A2T3A5H0</accession>
<gene>
    <name evidence="1" type="ORF">BD289DRAFT_290693</name>
</gene>
<evidence type="ECO:0000313" key="1">
    <source>
        <dbReference type="EMBL" id="PSR83210.1"/>
    </source>
</evidence>
<organism evidence="1 2">
    <name type="scientific">Coniella lustricola</name>
    <dbReference type="NCBI Taxonomy" id="2025994"/>
    <lineage>
        <taxon>Eukaryota</taxon>
        <taxon>Fungi</taxon>
        <taxon>Dikarya</taxon>
        <taxon>Ascomycota</taxon>
        <taxon>Pezizomycotina</taxon>
        <taxon>Sordariomycetes</taxon>
        <taxon>Sordariomycetidae</taxon>
        <taxon>Diaporthales</taxon>
        <taxon>Schizoparmaceae</taxon>
        <taxon>Coniella</taxon>
    </lineage>
</organism>
<sequence>MCCGTNLMFFLFLPDAAKRTTSKSSIDETSGLAIHYFVEKKNKRTLSLCASWKPSDNGALCTIAWLVDPLDVEALTKSQRDGHTKYDSIVVTVSRRLLSSRSGLFARSQKIVGASSSWSLQSKAMNQNPIQCVCKVGFFANPRFQNPVGKKETNHRKKRKINKNAAFPVGFSPGVERPWVKKARFLTASARAGPTEPQTAVALWGCGFVGLWLCGADERSGLRTTGVKLLRLSSIAFDDGRASETRLDVIDGQLFSTTA</sequence>
<dbReference type="AlphaFoldDB" id="A0A2T3A5H0"/>
<dbReference type="Proteomes" id="UP000241462">
    <property type="component" value="Unassembled WGS sequence"/>
</dbReference>
<dbReference type="EMBL" id="KZ678464">
    <property type="protein sequence ID" value="PSR83210.1"/>
    <property type="molecule type" value="Genomic_DNA"/>
</dbReference>
<evidence type="ECO:0000313" key="2">
    <source>
        <dbReference type="Proteomes" id="UP000241462"/>
    </source>
</evidence>
<keyword evidence="2" id="KW-1185">Reference proteome</keyword>
<proteinExistence type="predicted"/>